<reference evidence="8" key="1">
    <citation type="submission" date="2020-06" db="EMBL/GenBank/DDBJ databases">
        <authorList>
            <person name="Li T."/>
            <person name="Hu X."/>
            <person name="Zhang T."/>
            <person name="Song X."/>
            <person name="Zhang H."/>
            <person name="Dai N."/>
            <person name="Sheng W."/>
            <person name="Hou X."/>
            <person name="Wei L."/>
        </authorList>
    </citation>
    <scope>NUCLEOTIDE SEQUENCE</scope>
    <source>
        <strain evidence="8">G02</strain>
        <tissue evidence="8">Leaf</tissue>
    </source>
</reference>
<feature type="transmembrane region" description="Helical" evidence="7">
    <location>
        <begin position="6"/>
        <end position="30"/>
    </location>
</feature>
<keyword evidence="4" id="KW-0735">Signal-anchor</keyword>
<evidence type="ECO:0000256" key="1">
    <source>
        <dbReference type="ARBA" id="ARBA00004606"/>
    </source>
</evidence>
<dbReference type="AlphaFoldDB" id="A0AAW2PIZ4"/>
<evidence type="ECO:0000256" key="5">
    <source>
        <dbReference type="ARBA" id="ARBA00023002"/>
    </source>
</evidence>
<dbReference type="PROSITE" id="PS00061">
    <property type="entry name" value="ADH_SHORT"/>
    <property type="match status" value="1"/>
</dbReference>
<evidence type="ECO:0000256" key="6">
    <source>
        <dbReference type="RuleBase" id="RU000363"/>
    </source>
</evidence>
<dbReference type="Gene3D" id="3.40.50.720">
    <property type="entry name" value="NAD(P)-binding Rossmann-like Domain"/>
    <property type="match status" value="1"/>
</dbReference>
<keyword evidence="7" id="KW-0472">Membrane</keyword>
<comment type="subcellular location">
    <subcellularLocation>
        <location evidence="1">Membrane</location>
        <topology evidence="1">Single-pass type II membrane protein</topology>
    </subcellularLocation>
</comment>
<keyword evidence="3" id="KW-0521">NADP</keyword>
<keyword evidence="7" id="KW-1133">Transmembrane helix</keyword>
<dbReference type="EMBL" id="JACGWJ010000017">
    <property type="protein sequence ID" value="KAL0355068.1"/>
    <property type="molecule type" value="Genomic_DNA"/>
</dbReference>
<dbReference type="GO" id="GO:0016020">
    <property type="term" value="C:membrane"/>
    <property type="evidence" value="ECO:0007669"/>
    <property type="project" value="UniProtKB-SubCell"/>
</dbReference>
<dbReference type="GO" id="GO:0005829">
    <property type="term" value="C:cytosol"/>
    <property type="evidence" value="ECO:0007669"/>
    <property type="project" value="TreeGrafter"/>
</dbReference>
<dbReference type="PANTHER" id="PTHR43391">
    <property type="entry name" value="RETINOL DEHYDROGENASE-RELATED"/>
    <property type="match status" value="1"/>
</dbReference>
<dbReference type="InterPro" id="IPR036291">
    <property type="entry name" value="NAD(P)-bd_dom_sf"/>
</dbReference>
<evidence type="ECO:0000256" key="7">
    <source>
        <dbReference type="SAM" id="Phobius"/>
    </source>
</evidence>
<dbReference type="PRINTS" id="PR00080">
    <property type="entry name" value="SDRFAMILY"/>
</dbReference>
<name>A0AAW2PIZ4_SESRA</name>
<comment type="similarity">
    <text evidence="2 6">Belongs to the short-chain dehydrogenases/reductases (SDR) family.</text>
</comment>
<dbReference type="Pfam" id="PF00106">
    <property type="entry name" value="adh_short"/>
    <property type="match status" value="1"/>
</dbReference>
<dbReference type="GO" id="GO:0016491">
    <property type="term" value="F:oxidoreductase activity"/>
    <property type="evidence" value="ECO:0007669"/>
    <property type="project" value="UniProtKB-KW"/>
</dbReference>
<evidence type="ECO:0000256" key="4">
    <source>
        <dbReference type="ARBA" id="ARBA00022968"/>
    </source>
</evidence>
<comment type="caution">
    <text evidence="8">The sequence shown here is derived from an EMBL/GenBank/DDBJ whole genome shotgun (WGS) entry which is preliminary data.</text>
</comment>
<evidence type="ECO:0000256" key="2">
    <source>
        <dbReference type="ARBA" id="ARBA00006484"/>
    </source>
</evidence>
<reference evidence="8" key="2">
    <citation type="journal article" date="2024" name="Plant">
        <title>Genomic evolution and insights into agronomic trait innovations of Sesamum species.</title>
        <authorList>
            <person name="Miao H."/>
            <person name="Wang L."/>
            <person name="Qu L."/>
            <person name="Liu H."/>
            <person name="Sun Y."/>
            <person name="Le M."/>
            <person name="Wang Q."/>
            <person name="Wei S."/>
            <person name="Zheng Y."/>
            <person name="Lin W."/>
            <person name="Duan Y."/>
            <person name="Cao H."/>
            <person name="Xiong S."/>
            <person name="Wang X."/>
            <person name="Wei L."/>
            <person name="Li C."/>
            <person name="Ma Q."/>
            <person name="Ju M."/>
            <person name="Zhao R."/>
            <person name="Li G."/>
            <person name="Mu C."/>
            <person name="Tian Q."/>
            <person name="Mei H."/>
            <person name="Zhang T."/>
            <person name="Gao T."/>
            <person name="Zhang H."/>
        </authorList>
    </citation>
    <scope>NUCLEOTIDE SEQUENCE</scope>
    <source>
        <strain evidence="8">G02</strain>
    </source>
</reference>
<evidence type="ECO:0000256" key="3">
    <source>
        <dbReference type="ARBA" id="ARBA00022857"/>
    </source>
</evidence>
<accession>A0AAW2PIZ4</accession>
<sequence length="358" mass="39998">MDLVNAFLNVFAPIFTATTFFLFFPAYLCFKFLHYFWRSIFSENVAGKVVVVAGASSGMGELLRVWVIVKHVAYEYGKRGAFLVIGARRENALREVAERAYLVGSPAAIPVPTDISKVEDCKTLIQEAISRFGRLDHLVMAAGVTPVSMFEDTFQVTNFAPAMDINFWGLAYATYFAAPYLRMTRGRIVVIASSASWLNAPRLSFYNASKAAVVSFFETLRTEFGSDIRITLVTPGLVESEMTKGKFLDKEGKMVVDQDLRDVVMSAIPIELVGRCAKAIVDGACRGDKYLTVPPWFRTTFFIKMMLPEATDWFNRWFSITEPGIPATEAISKKVVDLPGLKDILWPDSVRSPKIKPN</sequence>
<proteinExistence type="inferred from homology"/>
<organism evidence="8">
    <name type="scientific">Sesamum radiatum</name>
    <name type="common">Black benniseed</name>
    <dbReference type="NCBI Taxonomy" id="300843"/>
    <lineage>
        <taxon>Eukaryota</taxon>
        <taxon>Viridiplantae</taxon>
        <taxon>Streptophyta</taxon>
        <taxon>Embryophyta</taxon>
        <taxon>Tracheophyta</taxon>
        <taxon>Spermatophyta</taxon>
        <taxon>Magnoliopsida</taxon>
        <taxon>eudicotyledons</taxon>
        <taxon>Gunneridae</taxon>
        <taxon>Pentapetalae</taxon>
        <taxon>asterids</taxon>
        <taxon>lamiids</taxon>
        <taxon>Lamiales</taxon>
        <taxon>Pedaliaceae</taxon>
        <taxon>Sesamum</taxon>
    </lineage>
</organism>
<evidence type="ECO:0000313" key="8">
    <source>
        <dbReference type="EMBL" id="KAL0355068.1"/>
    </source>
</evidence>
<dbReference type="SUPFAM" id="SSF51735">
    <property type="entry name" value="NAD(P)-binding Rossmann-fold domains"/>
    <property type="match status" value="1"/>
</dbReference>
<protein>
    <submittedName>
        <fullName evidence="8">11-beta-hydroxysteroid dehydrogenase 1A</fullName>
    </submittedName>
</protein>
<keyword evidence="7" id="KW-0812">Transmembrane</keyword>
<dbReference type="InterPro" id="IPR020904">
    <property type="entry name" value="Sc_DH/Rdtase_CS"/>
</dbReference>
<gene>
    <name evidence="8" type="ORF">Sradi_3953700</name>
</gene>
<keyword evidence="5" id="KW-0560">Oxidoreductase</keyword>
<dbReference type="InterPro" id="IPR002347">
    <property type="entry name" value="SDR_fam"/>
</dbReference>
<dbReference type="PANTHER" id="PTHR43391:SF76">
    <property type="entry name" value="11-BETA-HYDROXYSTEROID DEHYDROGENASE-LIKE 2-RELATED"/>
    <property type="match status" value="1"/>
</dbReference>
<dbReference type="PRINTS" id="PR00081">
    <property type="entry name" value="GDHRDH"/>
</dbReference>